<dbReference type="Proteomes" id="UP000529861">
    <property type="component" value="Unassembled WGS sequence"/>
</dbReference>
<name>A0A7Y2L7N7_9THEO</name>
<gene>
    <name evidence="4" type="ORF">HKI81_08910</name>
</gene>
<dbReference type="EMBL" id="JABEQB010000025">
    <property type="protein sequence ID" value="NNG67338.1"/>
    <property type="molecule type" value="Genomic_DNA"/>
</dbReference>
<evidence type="ECO:0000256" key="2">
    <source>
        <dbReference type="SAM" id="Coils"/>
    </source>
</evidence>
<feature type="coiled-coil region" evidence="2">
    <location>
        <begin position="1"/>
        <end position="56"/>
    </location>
</feature>
<dbReference type="RefSeq" id="WP_170271198.1">
    <property type="nucleotide sequence ID" value="NZ_JABEQB010000025.1"/>
</dbReference>
<evidence type="ECO:0000313" key="5">
    <source>
        <dbReference type="Proteomes" id="UP000529861"/>
    </source>
</evidence>
<dbReference type="InterPro" id="IPR054612">
    <property type="entry name" value="Phage_capsid-like_C"/>
</dbReference>
<dbReference type="SUPFAM" id="SSF56563">
    <property type="entry name" value="Major capsid protein gp5"/>
    <property type="match status" value="1"/>
</dbReference>
<keyword evidence="2" id="KW-0175">Coiled coil</keyword>
<evidence type="ECO:0000256" key="1">
    <source>
        <dbReference type="ARBA" id="ARBA00004328"/>
    </source>
</evidence>
<dbReference type="AlphaFoldDB" id="A0A7Y2L7N7"/>
<dbReference type="Pfam" id="PF05065">
    <property type="entry name" value="Phage_capsid"/>
    <property type="match status" value="1"/>
</dbReference>
<evidence type="ECO:0000313" key="4">
    <source>
        <dbReference type="EMBL" id="NNG67338.1"/>
    </source>
</evidence>
<comment type="subcellular location">
    <subcellularLocation>
        <location evidence="1">Virion</location>
    </subcellularLocation>
</comment>
<protein>
    <submittedName>
        <fullName evidence="4">Phage major capsid protein</fullName>
    </submittedName>
</protein>
<accession>A0A7Y2L7N7</accession>
<feature type="domain" description="Phage capsid-like C-terminal" evidence="3">
    <location>
        <begin position="100"/>
        <end position="354"/>
    </location>
</feature>
<reference evidence="4 5" key="1">
    <citation type="submission" date="2020-04" db="EMBL/GenBank/DDBJ databases">
        <title>Draft genome sequence of Caldanaerobacter sunterraneus. strain 1523vc isolated from Griffin hot spring, Kamchatka, Russia.</title>
        <authorList>
            <person name="Toshchakov S.V."/>
            <person name="Podosokorskaya O.A."/>
            <person name="Kublanov I.V."/>
            <person name="Korzhenkov A."/>
            <person name="Patrushev M.V."/>
        </authorList>
    </citation>
    <scope>NUCLEOTIDE SEQUENCE [LARGE SCALE GENOMIC DNA]</scope>
    <source>
        <strain evidence="4 5">1523vc</strain>
    </source>
</reference>
<sequence length="370" mass="41825">MTREKRELLNKLQELEAEAKELLKNDSADIDRIEAITKEIRDVKAKLEALDELEREGDLGRMRQYEDKVDGIKAFFKVLRREPLTDVEAALLTTGTDGENYIIPQDIKTKINEVRRQYKSARPLIGAYPTTTLSGQLTYEDISTVTELTDFTDGQDLPTSNNPRFIVVNYSVKAYGAILPISRTLLQNETGGLLDYIARWFNKKAVRTENKKIFEVLKLNKTPKDLTGFKALKKSLNVDIDPALETEIVIVTNQDGFAYLDDEVDTTGRPILQPDPTKPTQKLFMGYPVIVFSNAELPNVVDTTTGTTKAPFFYGALNEGAIFVDRDVYEFSSSEHAGFTKNQVFLRIIEYFDVIQADTGAYMYGELKLS</sequence>
<organism evidence="4 5">
    <name type="scientific">Caldanaerobacter subterraneus</name>
    <dbReference type="NCBI Taxonomy" id="911092"/>
    <lineage>
        <taxon>Bacteria</taxon>
        <taxon>Bacillati</taxon>
        <taxon>Bacillota</taxon>
        <taxon>Clostridia</taxon>
        <taxon>Thermoanaerobacterales</taxon>
        <taxon>Thermoanaerobacteraceae</taxon>
        <taxon>Caldanaerobacter</taxon>
    </lineage>
</organism>
<evidence type="ECO:0000259" key="3">
    <source>
        <dbReference type="Pfam" id="PF05065"/>
    </source>
</evidence>
<dbReference type="NCBIfam" id="TIGR01554">
    <property type="entry name" value="major_cap_HK97"/>
    <property type="match status" value="1"/>
</dbReference>
<comment type="caution">
    <text evidence="4">The sequence shown here is derived from an EMBL/GenBank/DDBJ whole genome shotgun (WGS) entry which is preliminary data.</text>
</comment>
<dbReference type="InterPro" id="IPR024455">
    <property type="entry name" value="Phage_capsid"/>
</dbReference>
<proteinExistence type="predicted"/>